<comment type="caution">
    <text evidence="1">The sequence shown here is derived from an EMBL/GenBank/DDBJ whole genome shotgun (WGS) entry which is preliminary data.</text>
</comment>
<sequence>MERALAFKDKVLSHPALKKDNLNPKTWLTAENLKGFRDFILQRETDTETDTSFDNVQM</sequence>
<evidence type="ECO:0000313" key="2">
    <source>
        <dbReference type="Proteomes" id="UP001152622"/>
    </source>
</evidence>
<reference evidence="1" key="1">
    <citation type="journal article" date="2023" name="Science">
        <title>Genome structures resolve the early diversification of teleost fishes.</title>
        <authorList>
            <person name="Parey E."/>
            <person name="Louis A."/>
            <person name="Montfort J."/>
            <person name="Bouchez O."/>
            <person name="Roques C."/>
            <person name="Iampietro C."/>
            <person name="Lluch J."/>
            <person name="Castinel A."/>
            <person name="Donnadieu C."/>
            <person name="Desvignes T."/>
            <person name="Floi Bucao C."/>
            <person name="Jouanno E."/>
            <person name="Wen M."/>
            <person name="Mejri S."/>
            <person name="Dirks R."/>
            <person name="Jansen H."/>
            <person name="Henkel C."/>
            <person name="Chen W.J."/>
            <person name="Zahm M."/>
            <person name="Cabau C."/>
            <person name="Klopp C."/>
            <person name="Thompson A.W."/>
            <person name="Robinson-Rechavi M."/>
            <person name="Braasch I."/>
            <person name="Lecointre G."/>
            <person name="Bobe J."/>
            <person name="Postlethwait J.H."/>
            <person name="Berthelot C."/>
            <person name="Roest Crollius H."/>
            <person name="Guiguen Y."/>
        </authorList>
    </citation>
    <scope>NUCLEOTIDE SEQUENCE</scope>
    <source>
        <strain evidence="1">WJC10195</strain>
    </source>
</reference>
<organism evidence="1 2">
    <name type="scientific">Synaphobranchus kaupii</name>
    <name type="common">Kaup's arrowtooth eel</name>
    <dbReference type="NCBI Taxonomy" id="118154"/>
    <lineage>
        <taxon>Eukaryota</taxon>
        <taxon>Metazoa</taxon>
        <taxon>Chordata</taxon>
        <taxon>Craniata</taxon>
        <taxon>Vertebrata</taxon>
        <taxon>Euteleostomi</taxon>
        <taxon>Actinopterygii</taxon>
        <taxon>Neopterygii</taxon>
        <taxon>Teleostei</taxon>
        <taxon>Anguilliformes</taxon>
        <taxon>Synaphobranchidae</taxon>
        <taxon>Synaphobranchus</taxon>
    </lineage>
</organism>
<keyword evidence="2" id="KW-1185">Reference proteome</keyword>
<name>A0A9Q1GBZ2_SYNKA</name>
<dbReference type="OrthoDB" id="10552106at2759"/>
<accession>A0A9Q1GBZ2</accession>
<dbReference type="EMBL" id="JAINUF010000001">
    <property type="protein sequence ID" value="KAJ8380387.1"/>
    <property type="molecule type" value="Genomic_DNA"/>
</dbReference>
<protein>
    <submittedName>
        <fullName evidence="1">Uncharacterized protein</fullName>
    </submittedName>
</protein>
<proteinExistence type="predicted"/>
<evidence type="ECO:0000313" key="1">
    <source>
        <dbReference type="EMBL" id="KAJ8380387.1"/>
    </source>
</evidence>
<dbReference type="AlphaFoldDB" id="A0A9Q1GBZ2"/>
<dbReference type="Proteomes" id="UP001152622">
    <property type="component" value="Chromosome 1"/>
</dbReference>
<gene>
    <name evidence="1" type="ORF">SKAU_G00011650</name>
</gene>